<dbReference type="GO" id="GO:0046872">
    <property type="term" value="F:metal ion binding"/>
    <property type="evidence" value="ECO:0007669"/>
    <property type="project" value="UniProtKB-KW"/>
</dbReference>
<feature type="chain" id="PRO_5021926879" evidence="8">
    <location>
        <begin position="18"/>
        <end position="493"/>
    </location>
</feature>
<sequence precursor="true">MRFTFCLLMLWGTSARAAELPDTSRMNVLFINIEDCNAGVFGCYGNAICRTPNIDRFARSAVLFDSAYCQGISCNPSRSSFLTGLRPTTTNVYSNSDVMDDLLPTGTLTLPEVVKAGGFTTANVGKLFHRLEYADRPMLAFDRLEMHDKPEGWKGPGPILNFPPKRPGWEKAPADQKSPEFREWKRKHSDRYGDSGLNREEEYDYRMAATAAALLRDFAKQPAGQRFFLSVSQSKPHTPLISPKKYVDIYDPTKIPPPAAPVDSLVNFPAHSLKRARGGNPDLFRDAQPSLQQAREAIAAYYACVTFVDENVGMMLDALEETGLDRNTIVIFFGDHGFHLGDHGFWSKYSMLEATRRVPLIVRVPGAPANGQVCRQFIELVDLFPTIGELAGLAVPANLEGTSFAPLLGDANRTWKRAVFMSGGPADRGHSVRNRRYSYLEYEGNRPGAALFDLERDPWETRNLVDDPQLADVRNEMAALLKAGWRGALPPAQ</sequence>
<dbReference type="CDD" id="cd16030">
    <property type="entry name" value="iduronate-2-sulfatase"/>
    <property type="match status" value="1"/>
</dbReference>
<keyword evidence="4 8" id="KW-0732">Signal</keyword>
<evidence type="ECO:0000256" key="6">
    <source>
        <dbReference type="ARBA" id="ARBA00022837"/>
    </source>
</evidence>
<feature type="signal peptide" evidence="8">
    <location>
        <begin position="1"/>
        <end position="17"/>
    </location>
</feature>
<evidence type="ECO:0000256" key="1">
    <source>
        <dbReference type="ARBA" id="ARBA00001913"/>
    </source>
</evidence>
<comment type="cofactor">
    <cofactor evidence="1">
        <name>Ca(2+)</name>
        <dbReference type="ChEBI" id="CHEBI:29108"/>
    </cofactor>
</comment>
<dbReference type="GO" id="GO:0005737">
    <property type="term" value="C:cytoplasm"/>
    <property type="evidence" value="ECO:0007669"/>
    <property type="project" value="TreeGrafter"/>
</dbReference>
<evidence type="ECO:0000259" key="9">
    <source>
        <dbReference type="Pfam" id="PF00884"/>
    </source>
</evidence>
<dbReference type="InterPro" id="IPR035874">
    <property type="entry name" value="IDS"/>
</dbReference>
<evidence type="ECO:0000256" key="7">
    <source>
        <dbReference type="SAM" id="MobiDB-lite"/>
    </source>
</evidence>
<proteinExistence type="inferred from homology"/>
<dbReference type="InterPro" id="IPR000917">
    <property type="entry name" value="Sulfatase_N"/>
</dbReference>
<feature type="domain" description="Sulfatase N-terminal" evidence="9">
    <location>
        <begin position="27"/>
        <end position="392"/>
    </location>
</feature>
<comment type="similarity">
    <text evidence="2">Belongs to the sulfatase family.</text>
</comment>
<keyword evidence="6" id="KW-0106">Calcium</keyword>
<evidence type="ECO:0000256" key="8">
    <source>
        <dbReference type="SAM" id="SignalP"/>
    </source>
</evidence>
<dbReference type="KEGG" id="ccos:Pan44_55380"/>
<dbReference type="InParanoid" id="A0A517SMW7"/>
<dbReference type="PANTHER" id="PTHR45953:SF1">
    <property type="entry name" value="IDURONATE 2-SULFATASE"/>
    <property type="match status" value="1"/>
</dbReference>
<dbReference type="FunCoup" id="A0A517SMW7">
    <property type="interactions" value="196"/>
</dbReference>
<dbReference type="InterPro" id="IPR017850">
    <property type="entry name" value="Alkaline_phosphatase_core_sf"/>
</dbReference>
<evidence type="ECO:0000313" key="11">
    <source>
        <dbReference type="Proteomes" id="UP000315700"/>
    </source>
</evidence>
<dbReference type="GO" id="GO:0004423">
    <property type="term" value="F:iduronate-2-sulfatase activity"/>
    <property type="evidence" value="ECO:0007669"/>
    <property type="project" value="InterPro"/>
</dbReference>
<dbReference type="PANTHER" id="PTHR45953">
    <property type="entry name" value="IDURONATE 2-SULFATASE"/>
    <property type="match status" value="1"/>
</dbReference>
<accession>A0A517SMW7</accession>
<reference evidence="10 11" key="1">
    <citation type="submission" date="2019-02" db="EMBL/GenBank/DDBJ databases">
        <title>Deep-cultivation of Planctomycetes and their phenomic and genomic characterization uncovers novel biology.</title>
        <authorList>
            <person name="Wiegand S."/>
            <person name="Jogler M."/>
            <person name="Boedeker C."/>
            <person name="Pinto D."/>
            <person name="Vollmers J."/>
            <person name="Rivas-Marin E."/>
            <person name="Kohn T."/>
            <person name="Peeters S.H."/>
            <person name="Heuer A."/>
            <person name="Rast P."/>
            <person name="Oberbeckmann S."/>
            <person name="Bunk B."/>
            <person name="Jeske O."/>
            <person name="Meyerdierks A."/>
            <person name="Storesund J.E."/>
            <person name="Kallscheuer N."/>
            <person name="Luecker S."/>
            <person name="Lage O.M."/>
            <person name="Pohl T."/>
            <person name="Merkel B.J."/>
            <person name="Hornburger P."/>
            <person name="Mueller R.-W."/>
            <person name="Bruemmer F."/>
            <person name="Labrenz M."/>
            <person name="Spormann A.M."/>
            <person name="Op den Camp H."/>
            <person name="Overmann J."/>
            <person name="Amann R."/>
            <person name="Jetten M.S.M."/>
            <person name="Mascher T."/>
            <person name="Medema M.H."/>
            <person name="Devos D.P."/>
            <person name="Kaster A.-K."/>
            <person name="Ovreas L."/>
            <person name="Rohde M."/>
            <person name="Galperin M.Y."/>
            <person name="Jogler C."/>
        </authorList>
    </citation>
    <scope>NUCLEOTIDE SEQUENCE [LARGE SCALE GENOMIC DNA]</scope>
    <source>
        <strain evidence="10 11">Pan44</strain>
    </source>
</reference>
<dbReference type="Pfam" id="PF00884">
    <property type="entry name" value="Sulfatase"/>
    <property type="match status" value="1"/>
</dbReference>
<gene>
    <name evidence="10" type="ORF">Pan44_55380</name>
</gene>
<evidence type="ECO:0000256" key="5">
    <source>
        <dbReference type="ARBA" id="ARBA00022801"/>
    </source>
</evidence>
<evidence type="ECO:0000256" key="4">
    <source>
        <dbReference type="ARBA" id="ARBA00022729"/>
    </source>
</evidence>
<evidence type="ECO:0000256" key="2">
    <source>
        <dbReference type="ARBA" id="ARBA00008779"/>
    </source>
</evidence>
<dbReference type="Proteomes" id="UP000315700">
    <property type="component" value="Chromosome"/>
</dbReference>
<dbReference type="Gene3D" id="3.40.720.10">
    <property type="entry name" value="Alkaline Phosphatase, subunit A"/>
    <property type="match status" value="1"/>
</dbReference>
<evidence type="ECO:0000256" key="3">
    <source>
        <dbReference type="ARBA" id="ARBA00022723"/>
    </source>
</evidence>
<dbReference type="EMBL" id="CP036271">
    <property type="protein sequence ID" value="QDT57469.1"/>
    <property type="molecule type" value="Genomic_DNA"/>
</dbReference>
<dbReference type="RefSeq" id="WP_197453703.1">
    <property type="nucleotide sequence ID" value="NZ_CP036271.1"/>
</dbReference>
<protein>
    <submittedName>
        <fullName evidence="10">Arylsulfatase</fullName>
        <ecNumber evidence="10">3.1.6.1</ecNumber>
    </submittedName>
</protein>
<dbReference type="AlphaFoldDB" id="A0A517SMW7"/>
<feature type="compositionally biased region" description="Basic and acidic residues" evidence="7">
    <location>
        <begin position="169"/>
        <end position="183"/>
    </location>
</feature>
<keyword evidence="3" id="KW-0479">Metal-binding</keyword>
<dbReference type="SUPFAM" id="SSF53649">
    <property type="entry name" value="Alkaline phosphatase-like"/>
    <property type="match status" value="1"/>
</dbReference>
<dbReference type="EC" id="3.1.6.1" evidence="10"/>
<name>A0A517SMW7_9PLAN</name>
<evidence type="ECO:0000313" key="10">
    <source>
        <dbReference type="EMBL" id="QDT57469.1"/>
    </source>
</evidence>
<dbReference type="GO" id="GO:0004065">
    <property type="term" value="F:arylsulfatase activity"/>
    <property type="evidence" value="ECO:0007669"/>
    <property type="project" value="UniProtKB-EC"/>
</dbReference>
<organism evidence="10 11">
    <name type="scientific">Caulifigura coniformis</name>
    <dbReference type="NCBI Taxonomy" id="2527983"/>
    <lineage>
        <taxon>Bacteria</taxon>
        <taxon>Pseudomonadati</taxon>
        <taxon>Planctomycetota</taxon>
        <taxon>Planctomycetia</taxon>
        <taxon>Planctomycetales</taxon>
        <taxon>Planctomycetaceae</taxon>
        <taxon>Caulifigura</taxon>
    </lineage>
</organism>
<keyword evidence="11" id="KW-1185">Reference proteome</keyword>
<keyword evidence="5 10" id="KW-0378">Hydrolase</keyword>
<feature type="region of interest" description="Disordered" evidence="7">
    <location>
        <begin position="169"/>
        <end position="193"/>
    </location>
</feature>